<organism evidence="1 2">
    <name type="scientific">Mytilus coruscus</name>
    <name type="common">Sea mussel</name>
    <dbReference type="NCBI Taxonomy" id="42192"/>
    <lineage>
        <taxon>Eukaryota</taxon>
        <taxon>Metazoa</taxon>
        <taxon>Spiralia</taxon>
        <taxon>Lophotrochozoa</taxon>
        <taxon>Mollusca</taxon>
        <taxon>Bivalvia</taxon>
        <taxon>Autobranchia</taxon>
        <taxon>Pteriomorphia</taxon>
        <taxon>Mytilida</taxon>
        <taxon>Mytiloidea</taxon>
        <taxon>Mytilidae</taxon>
        <taxon>Mytilinae</taxon>
        <taxon>Mytilus</taxon>
    </lineage>
</organism>
<protein>
    <submittedName>
        <fullName evidence="1">Uncharacterized protein</fullName>
    </submittedName>
</protein>
<proteinExistence type="predicted"/>
<keyword evidence="2" id="KW-1185">Reference proteome</keyword>
<dbReference type="AlphaFoldDB" id="A0A6J8ECW9"/>
<name>A0A6J8ECW9_MYTCO</name>
<gene>
    <name evidence="1" type="ORF">MCOR_49464</name>
</gene>
<evidence type="ECO:0000313" key="2">
    <source>
        <dbReference type="Proteomes" id="UP000507470"/>
    </source>
</evidence>
<reference evidence="1 2" key="1">
    <citation type="submission" date="2020-06" db="EMBL/GenBank/DDBJ databases">
        <authorList>
            <person name="Li R."/>
            <person name="Bekaert M."/>
        </authorList>
    </citation>
    <scope>NUCLEOTIDE SEQUENCE [LARGE SCALE GENOMIC DNA]</scope>
    <source>
        <strain evidence="2">wild</strain>
    </source>
</reference>
<dbReference type="EMBL" id="CACVKT020008722">
    <property type="protein sequence ID" value="CAC5416891.1"/>
    <property type="molecule type" value="Genomic_DNA"/>
</dbReference>
<sequence>MISSKFVGMLNTNGVKIALRSLLQNETDNVEKLNQVLPEATENCTKLTPDREEAKKYVIRKASGGLALTGVYDTGNLRDFCVFRKTVIELTKALNLTPPLNENEDETVDFSSQELCNNFHQAMNVIGVNFSGFVRGASCQLCSIESEKDSKTTKEMVETCLNAYIAVHLHVRNIGSEVSAKAFKESGKLSNLYSETDLACTKLKILKRGGPPELDDYYIWKYTLPSCNDTWALIDRG</sequence>
<accession>A0A6J8ECW9</accession>
<dbReference type="Proteomes" id="UP000507470">
    <property type="component" value="Unassembled WGS sequence"/>
</dbReference>
<evidence type="ECO:0000313" key="1">
    <source>
        <dbReference type="EMBL" id="CAC5416891.1"/>
    </source>
</evidence>
<dbReference type="OrthoDB" id="10066929at2759"/>